<dbReference type="Proteomes" id="UP001300692">
    <property type="component" value="Unassembled WGS sequence"/>
</dbReference>
<evidence type="ECO:0000256" key="4">
    <source>
        <dbReference type="ARBA" id="ARBA00022842"/>
    </source>
</evidence>
<dbReference type="RefSeq" id="WP_264136747.1">
    <property type="nucleotide sequence ID" value="NZ_JAOYOD010000001.1"/>
</dbReference>
<protein>
    <submittedName>
        <fullName evidence="6">ChbG/HpnK family deacetylase</fullName>
    </submittedName>
</protein>
<dbReference type="EMBL" id="JAOYOD010000001">
    <property type="protein sequence ID" value="MCV9385965.1"/>
    <property type="molecule type" value="Genomic_DNA"/>
</dbReference>
<keyword evidence="7" id="KW-1185">Reference proteome</keyword>
<comment type="caution">
    <text evidence="6">The sequence shown here is derived from an EMBL/GenBank/DDBJ whole genome shotgun (WGS) entry which is preliminary data.</text>
</comment>
<accession>A0ABT3CR57</accession>
<evidence type="ECO:0000313" key="6">
    <source>
        <dbReference type="EMBL" id="MCV9385965.1"/>
    </source>
</evidence>
<evidence type="ECO:0000256" key="5">
    <source>
        <dbReference type="ARBA" id="ARBA00023277"/>
    </source>
</evidence>
<dbReference type="SUPFAM" id="SSF88713">
    <property type="entry name" value="Glycoside hydrolase/deacetylase"/>
    <property type="match status" value="1"/>
</dbReference>
<dbReference type="PANTHER" id="PTHR31609:SF1">
    <property type="entry name" value="CARBOHYDRATE DEACETYLASE"/>
    <property type="match status" value="1"/>
</dbReference>
<dbReference type="InterPro" id="IPR011330">
    <property type="entry name" value="Glyco_hydro/deAcase_b/a-brl"/>
</dbReference>
<evidence type="ECO:0000256" key="2">
    <source>
        <dbReference type="ARBA" id="ARBA00022723"/>
    </source>
</evidence>
<organism evidence="6 7">
    <name type="scientific">Reichenbachiella ulvae</name>
    <dbReference type="NCBI Taxonomy" id="2980104"/>
    <lineage>
        <taxon>Bacteria</taxon>
        <taxon>Pseudomonadati</taxon>
        <taxon>Bacteroidota</taxon>
        <taxon>Cytophagia</taxon>
        <taxon>Cytophagales</taxon>
        <taxon>Reichenbachiellaceae</taxon>
        <taxon>Reichenbachiella</taxon>
    </lineage>
</organism>
<sequence>MTEQKIIVTADDYGVFDEIDRGVLEAVSAGKINSVAAFANYGNKGQLSRKKAEQLLKIADNSGHELHLGIHLTISSGKPLTGINGFEQSCTLRGFRDFKNVEEIDQRGKERLMDELHAQMKVFEGLPIRHLTSHHDALTYHRRHFECLLELARDYDLPIRNYRYDPEQRNKMEFICGTDWISLRKLDQIKEAFENEHQLQISMPDVTYVGQYATKYNLFWNRFKKENVINRASEKRRELEGYIERLAEKPDPHKTEIVSHIIAPKVHSQKHYRQLVKKYNYKGVSPAYFDGRLLEMYTLMDFEAIPNLAGNLKWGVWKDG</sequence>
<keyword evidence="2" id="KW-0479">Metal-binding</keyword>
<gene>
    <name evidence="6" type="ORF">N7U62_04785</name>
</gene>
<proteinExistence type="predicted"/>
<evidence type="ECO:0000256" key="1">
    <source>
        <dbReference type="ARBA" id="ARBA00001946"/>
    </source>
</evidence>
<comment type="cofactor">
    <cofactor evidence="1">
        <name>Mg(2+)</name>
        <dbReference type="ChEBI" id="CHEBI:18420"/>
    </cofactor>
</comment>
<dbReference type="PANTHER" id="PTHR31609">
    <property type="entry name" value="YDJC DEACETYLASE FAMILY MEMBER"/>
    <property type="match status" value="1"/>
</dbReference>
<name>A0ABT3CR57_9BACT</name>
<keyword evidence="3" id="KW-0378">Hydrolase</keyword>
<keyword evidence="5" id="KW-0119">Carbohydrate metabolism</keyword>
<dbReference type="InterPro" id="IPR006879">
    <property type="entry name" value="YdjC-like"/>
</dbReference>
<dbReference type="Gene3D" id="3.20.20.370">
    <property type="entry name" value="Glycoside hydrolase/deacetylase"/>
    <property type="match status" value="1"/>
</dbReference>
<evidence type="ECO:0000256" key="3">
    <source>
        <dbReference type="ARBA" id="ARBA00022801"/>
    </source>
</evidence>
<evidence type="ECO:0000313" key="7">
    <source>
        <dbReference type="Proteomes" id="UP001300692"/>
    </source>
</evidence>
<reference evidence="6 7" key="1">
    <citation type="submission" date="2022-10" db="EMBL/GenBank/DDBJ databases">
        <title>Comparative genomics and taxonomic characterization of three novel marine species of genus Reichenbachiella exhibiting antioxidant and polysaccharide degradation activities.</title>
        <authorList>
            <person name="Muhammad N."/>
            <person name="Lee Y.-J."/>
            <person name="Ko J."/>
            <person name="Kim S.-G."/>
        </authorList>
    </citation>
    <scope>NUCLEOTIDE SEQUENCE [LARGE SCALE GENOMIC DNA]</scope>
    <source>
        <strain evidence="6 7">ABR2-5</strain>
    </source>
</reference>
<keyword evidence="4" id="KW-0460">Magnesium</keyword>
<dbReference type="Pfam" id="PF04794">
    <property type="entry name" value="YdjC"/>
    <property type="match status" value="1"/>
</dbReference>